<accession>A0A7W8IQS7</accession>
<sequence length="286" mass="32099">MRVLAAKVWTPTDIEEAWSLRKKFHLESCFVAGGTLLQTQWEKGVSYPPQLISLEKVEELERMNYKTEGAKRFLQIGSMTKLATCRNHPVIKEKWSLLSTAIQQIAAPAIRNLGTIGGNVVYGFGDAIPALLALDAEVSYFDGKTIKIEKLDHWLNTRQNNEVLLTGVILPEYRHSSFVTQFYKKVGRREAFSGSVVTVSGVIGQNDAGIIDFVRLAVGGGDNRPQRLKETEQLLIGQMIKPLLLKNVYDTILNEFHPISDVFYSGDYRRWTAANIVISELSRLEG</sequence>
<reference evidence="5 6" key="1">
    <citation type="submission" date="2020-08" db="EMBL/GenBank/DDBJ databases">
        <title>Genomic Encyclopedia of Type Strains, Phase IV (KMG-IV): sequencing the most valuable type-strain genomes for metagenomic binning, comparative biology and taxonomic classification.</title>
        <authorList>
            <person name="Goeker M."/>
        </authorList>
    </citation>
    <scope>NUCLEOTIDE SEQUENCE [LARGE SCALE GENOMIC DNA]</scope>
    <source>
        <strain evidence="5 6">DSM 16325</strain>
    </source>
</reference>
<proteinExistence type="predicted"/>
<feature type="domain" description="FAD-binding PCMH-type" evidence="4">
    <location>
        <begin position="1"/>
        <end position="175"/>
    </location>
</feature>
<dbReference type="InterPro" id="IPR002346">
    <property type="entry name" value="Mopterin_DH_FAD-bd"/>
</dbReference>
<dbReference type="SUPFAM" id="SSF56176">
    <property type="entry name" value="FAD-binding/transporter-associated domain-like"/>
    <property type="match status" value="1"/>
</dbReference>
<dbReference type="AlphaFoldDB" id="A0A7W8IQS7"/>
<dbReference type="InterPro" id="IPR036318">
    <property type="entry name" value="FAD-bd_PCMH-like_sf"/>
</dbReference>
<dbReference type="PROSITE" id="PS51387">
    <property type="entry name" value="FAD_PCMH"/>
    <property type="match status" value="1"/>
</dbReference>
<dbReference type="Gene3D" id="3.30.390.50">
    <property type="entry name" value="CO dehydrogenase flavoprotein, C-terminal domain"/>
    <property type="match status" value="1"/>
</dbReference>
<keyword evidence="3 5" id="KW-0560">Oxidoreductase</keyword>
<comment type="caution">
    <text evidence="5">The sequence shown here is derived from an EMBL/GenBank/DDBJ whole genome shotgun (WGS) entry which is preliminary data.</text>
</comment>
<dbReference type="Gene3D" id="3.30.465.10">
    <property type="match status" value="1"/>
</dbReference>
<evidence type="ECO:0000256" key="3">
    <source>
        <dbReference type="ARBA" id="ARBA00023002"/>
    </source>
</evidence>
<evidence type="ECO:0000313" key="5">
    <source>
        <dbReference type="EMBL" id="MBB5325028.1"/>
    </source>
</evidence>
<keyword evidence="2" id="KW-0274">FAD</keyword>
<name>A0A7W8IQS7_9BACL</name>
<protein>
    <submittedName>
        <fullName evidence="5">Carbon-monoxide dehydrogenase medium subunit</fullName>
        <ecNumber evidence="5">1.2.7.4</ecNumber>
    </submittedName>
</protein>
<dbReference type="InterPro" id="IPR036683">
    <property type="entry name" value="CO_DH_flav_C_dom_sf"/>
</dbReference>
<dbReference type="SMART" id="SM01092">
    <property type="entry name" value="CO_deh_flav_C"/>
    <property type="match status" value="1"/>
</dbReference>
<keyword evidence="6" id="KW-1185">Reference proteome</keyword>
<dbReference type="PANTHER" id="PTHR42659:SF2">
    <property type="entry name" value="XANTHINE DEHYDROGENASE SUBUNIT C-RELATED"/>
    <property type="match status" value="1"/>
</dbReference>
<dbReference type="EC" id="1.2.7.4" evidence="5"/>
<gene>
    <name evidence="5" type="ORF">HNQ34_002127</name>
</gene>
<keyword evidence="1" id="KW-0285">Flavoprotein</keyword>
<dbReference type="Pfam" id="PF00941">
    <property type="entry name" value="FAD_binding_5"/>
    <property type="match status" value="1"/>
</dbReference>
<dbReference type="InterPro" id="IPR016166">
    <property type="entry name" value="FAD-bd_PCMH"/>
</dbReference>
<dbReference type="GO" id="GO:0071949">
    <property type="term" value="F:FAD binding"/>
    <property type="evidence" value="ECO:0007669"/>
    <property type="project" value="InterPro"/>
</dbReference>
<evidence type="ECO:0000313" key="6">
    <source>
        <dbReference type="Proteomes" id="UP000520011"/>
    </source>
</evidence>
<dbReference type="PANTHER" id="PTHR42659">
    <property type="entry name" value="XANTHINE DEHYDROGENASE SUBUNIT C-RELATED"/>
    <property type="match status" value="1"/>
</dbReference>
<evidence type="ECO:0000256" key="1">
    <source>
        <dbReference type="ARBA" id="ARBA00022630"/>
    </source>
</evidence>
<dbReference type="InterPro" id="IPR016169">
    <property type="entry name" value="FAD-bd_PCMH_sub2"/>
</dbReference>
<dbReference type="Pfam" id="PF03450">
    <property type="entry name" value="CO_deh_flav_C"/>
    <property type="match status" value="1"/>
</dbReference>
<dbReference type="RefSeq" id="WP_183254225.1">
    <property type="nucleotide sequence ID" value="NZ_JACHEP010000011.1"/>
</dbReference>
<dbReference type="SUPFAM" id="SSF55447">
    <property type="entry name" value="CO dehydrogenase flavoprotein C-terminal domain-like"/>
    <property type="match status" value="1"/>
</dbReference>
<organism evidence="5 6">
    <name type="scientific">Anoxybacteroides tepidamans</name>
    <dbReference type="NCBI Taxonomy" id="265948"/>
    <lineage>
        <taxon>Bacteria</taxon>
        <taxon>Bacillati</taxon>
        <taxon>Bacillota</taxon>
        <taxon>Bacilli</taxon>
        <taxon>Bacillales</taxon>
        <taxon>Anoxybacillaceae</taxon>
        <taxon>Anoxybacteroides</taxon>
    </lineage>
</organism>
<dbReference type="GO" id="GO:0043885">
    <property type="term" value="F:anaerobic carbon-monoxide dehydrogenase activity"/>
    <property type="evidence" value="ECO:0007669"/>
    <property type="project" value="UniProtKB-EC"/>
</dbReference>
<evidence type="ECO:0000256" key="2">
    <source>
        <dbReference type="ARBA" id="ARBA00022827"/>
    </source>
</evidence>
<evidence type="ECO:0000259" key="4">
    <source>
        <dbReference type="PROSITE" id="PS51387"/>
    </source>
</evidence>
<dbReference type="InterPro" id="IPR005107">
    <property type="entry name" value="CO_DH_flav_C"/>
</dbReference>
<dbReference type="InterPro" id="IPR051312">
    <property type="entry name" value="Diverse_Substr_Oxidored"/>
</dbReference>
<dbReference type="EMBL" id="JACHEP010000011">
    <property type="protein sequence ID" value="MBB5325028.1"/>
    <property type="molecule type" value="Genomic_DNA"/>
</dbReference>
<dbReference type="Proteomes" id="UP000520011">
    <property type="component" value="Unassembled WGS sequence"/>
</dbReference>